<feature type="compositionally biased region" description="Basic and acidic residues" evidence="1">
    <location>
        <begin position="256"/>
        <end position="270"/>
    </location>
</feature>
<keyword evidence="4" id="KW-1185">Reference proteome</keyword>
<dbReference type="AlphaFoldDB" id="A0AAE0DNP9"/>
<evidence type="ECO:0000313" key="4">
    <source>
        <dbReference type="Proteomes" id="UP001276659"/>
    </source>
</evidence>
<dbReference type="InterPro" id="IPR000210">
    <property type="entry name" value="BTB/POZ_dom"/>
</dbReference>
<evidence type="ECO:0000259" key="2">
    <source>
        <dbReference type="PROSITE" id="PS50097"/>
    </source>
</evidence>
<feature type="region of interest" description="Disordered" evidence="1">
    <location>
        <begin position="256"/>
        <end position="282"/>
    </location>
</feature>
<feature type="domain" description="BTB" evidence="2">
    <location>
        <begin position="67"/>
        <end position="134"/>
    </location>
</feature>
<evidence type="ECO:0000313" key="3">
    <source>
        <dbReference type="EMBL" id="KAK3176923.1"/>
    </source>
</evidence>
<sequence length="282" mass="30971">MAEPEVRISTDTAGESGDVEMAGDDVVEVGETGLYADAPGDEVDEEPAVETPAARVTFVDYLKSPIITLLIGTGDSQTTLSAHQALLVKSPFFLDAISPDSASPKRSIALPDSDLEATSCFLEYLYTGEYFPHKLPSGSLQTDPAADAIDSSGDQLLKHAKVYTLAEKLGLPALKTLSHSKIHLIDSTAVAEIMYARYVYAHTKREDTQIRKPVASFWGQRSHVLRHETEGSFRQMCLEYPEFAFDVLSFVLDTEEKREERRRKADEGDGGKGSARKRQRGV</sequence>
<name>A0AAE0DNP9_9LECA</name>
<dbReference type="Proteomes" id="UP001276659">
    <property type="component" value="Unassembled WGS sequence"/>
</dbReference>
<dbReference type="PROSITE" id="PS50097">
    <property type="entry name" value="BTB"/>
    <property type="match status" value="1"/>
</dbReference>
<dbReference type="Pfam" id="PF00651">
    <property type="entry name" value="BTB"/>
    <property type="match status" value="1"/>
</dbReference>
<dbReference type="EMBL" id="JASNWA010000004">
    <property type="protein sequence ID" value="KAK3176923.1"/>
    <property type="molecule type" value="Genomic_DNA"/>
</dbReference>
<gene>
    <name evidence="3" type="ORF">OEA41_008249</name>
</gene>
<proteinExistence type="predicted"/>
<dbReference type="CDD" id="cd18186">
    <property type="entry name" value="BTB_POZ_ZBTB_KLHL-like"/>
    <property type="match status" value="1"/>
</dbReference>
<dbReference type="PANTHER" id="PTHR47843">
    <property type="entry name" value="BTB DOMAIN-CONTAINING PROTEIN-RELATED"/>
    <property type="match status" value="1"/>
</dbReference>
<dbReference type="SUPFAM" id="SSF54695">
    <property type="entry name" value="POZ domain"/>
    <property type="match status" value="1"/>
</dbReference>
<feature type="region of interest" description="Disordered" evidence="1">
    <location>
        <begin position="1"/>
        <end position="20"/>
    </location>
</feature>
<protein>
    <recommendedName>
        <fullName evidence="2">BTB domain-containing protein</fullName>
    </recommendedName>
</protein>
<comment type="caution">
    <text evidence="3">The sequence shown here is derived from an EMBL/GenBank/DDBJ whole genome shotgun (WGS) entry which is preliminary data.</text>
</comment>
<dbReference type="PANTHER" id="PTHR47843:SF3">
    <property type="entry name" value="BTB DOMAIN-CONTAINING PROTEIN"/>
    <property type="match status" value="1"/>
</dbReference>
<accession>A0AAE0DNP9</accession>
<evidence type="ECO:0000256" key="1">
    <source>
        <dbReference type="SAM" id="MobiDB-lite"/>
    </source>
</evidence>
<reference evidence="3" key="1">
    <citation type="submission" date="2022-11" db="EMBL/GenBank/DDBJ databases">
        <title>Chromosomal genome sequence assembly and mating type (MAT) locus characterization of the leprose asexual lichenized fungus Lepraria neglecta (Nyl.) Erichsen.</title>
        <authorList>
            <person name="Allen J.L."/>
            <person name="Pfeffer B."/>
        </authorList>
    </citation>
    <scope>NUCLEOTIDE SEQUENCE</scope>
    <source>
        <strain evidence="3">Allen 5258</strain>
    </source>
</reference>
<dbReference type="InterPro" id="IPR011333">
    <property type="entry name" value="SKP1/BTB/POZ_sf"/>
</dbReference>
<dbReference type="Gene3D" id="3.30.710.10">
    <property type="entry name" value="Potassium Channel Kv1.1, Chain A"/>
    <property type="match status" value="1"/>
</dbReference>
<organism evidence="3 4">
    <name type="scientific">Lepraria neglecta</name>
    <dbReference type="NCBI Taxonomy" id="209136"/>
    <lineage>
        <taxon>Eukaryota</taxon>
        <taxon>Fungi</taxon>
        <taxon>Dikarya</taxon>
        <taxon>Ascomycota</taxon>
        <taxon>Pezizomycotina</taxon>
        <taxon>Lecanoromycetes</taxon>
        <taxon>OSLEUM clade</taxon>
        <taxon>Lecanoromycetidae</taxon>
        <taxon>Lecanorales</taxon>
        <taxon>Lecanorineae</taxon>
        <taxon>Stereocaulaceae</taxon>
        <taxon>Lepraria</taxon>
    </lineage>
</organism>